<dbReference type="Gene3D" id="3.30.479.30">
    <property type="entry name" value="Band 7 domain"/>
    <property type="match status" value="1"/>
</dbReference>
<evidence type="ECO:0000256" key="3">
    <source>
        <dbReference type="ARBA" id="ARBA00022692"/>
    </source>
</evidence>
<dbReference type="AlphaFoldDB" id="A0A1H9FNV1"/>
<reference evidence="8 9" key="1">
    <citation type="submission" date="2016-10" db="EMBL/GenBank/DDBJ databases">
        <authorList>
            <person name="de Groot N.N."/>
        </authorList>
    </citation>
    <scope>NUCLEOTIDE SEQUENCE [LARGE SCALE GENOMIC DNA]</scope>
    <source>
        <strain evidence="8 9">A52C2</strain>
    </source>
</reference>
<dbReference type="RefSeq" id="WP_092496027.1">
    <property type="nucleotide sequence ID" value="NZ_FOFG01000004.1"/>
</dbReference>
<keyword evidence="5" id="KW-0472">Membrane</keyword>
<dbReference type="Proteomes" id="UP000199647">
    <property type="component" value="Unassembled WGS sequence"/>
</dbReference>
<dbReference type="SUPFAM" id="SSF117892">
    <property type="entry name" value="Band 7/SPFH domain"/>
    <property type="match status" value="1"/>
</dbReference>
<dbReference type="InterPro" id="IPR010200">
    <property type="entry name" value="HflC"/>
</dbReference>
<proteinExistence type="inferred from homology"/>
<gene>
    <name evidence="8" type="ORF">SAMN05216548_104157</name>
</gene>
<evidence type="ECO:0000313" key="9">
    <source>
        <dbReference type="Proteomes" id="UP000199647"/>
    </source>
</evidence>
<feature type="domain" description="Band 7" evidence="7">
    <location>
        <begin position="20"/>
        <end position="185"/>
    </location>
</feature>
<evidence type="ECO:0000256" key="5">
    <source>
        <dbReference type="ARBA" id="ARBA00023136"/>
    </source>
</evidence>
<comment type="function">
    <text evidence="6">HflC and HflK could regulate a protease.</text>
</comment>
<evidence type="ECO:0000313" key="8">
    <source>
        <dbReference type="EMBL" id="SEQ39028.1"/>
    </source>
</evidence>
<evidence type="ECO:0000256" key="2">
    <source>
        <dbReference type="ARBA" id="ARBA00007862"/>
    </source>
</evidence>
<sequence length="300" mass="33365">MRRFYAGLIGLLVLLFLAYSSLFVVYANQQALVLRWGEIRRVVDKPGLYFKVPTSLVETVSYVDKRLMSFDIDDLGVQVRDGRRYLVDAFLAFRISDPRKFRENMAGNLAQAQDNLRTQLNSALRSVYGQRSFEDALSAERQQMMVEVRDRIRPIAAGIGIDIVDVRIKRTDLLPEVSQQTFDRMKAERLAEAAQLRAMGTQRAAGIRAEADRKAVVAVADATRDADILRGQGDAERGRVLATAFAKDPDFFAFYRSLGAYRTALEGSNGTLVLSPDSEFFRYLKSPGGAPTPPAAGAAQ</sequence>
<dbReference type="STRING" id="1855383.SAMN05216548_104157"/>
<dbReference type="PIRSF" id="PIRSF005651">
    <property type="entry name" value="HflC"/>
    <property type="match status" value="1"/>
</dbReference>
<accession>A0A1H9FNV1</accession>
<keyword evidence="3" id="KW-0812">Transmembrane</keyword>
<dbReference type="Pfam" id="PF01145">
    <property type="entry name" value="Band_7"/>
    <property type="match status" value="1"/>
</dbReference>
<dbReference type="PANTHER" id="PTHR42911">
    <property type="entry name" value="MODULATOR OF FTSH PROTEASE HFLC"/>
    <property type="match status" value="1"/>
</dbReference>
<dbReference type="GO" id="GO:0006508">
    <property type="term" value="P:proteolysis"/>
    <property type="evidence" value="ECO:0007669"/>
    <property type="project" value="UniProtKB-KW"/>
</dbReference>
<dbReference type="InterPro" id="IPR036013">
    <property type="entry name" value="Band_7/SPFH_dom_sf"/>
</dbReference>
<dbReference type="EMBL" id="FOFG01000004">
    <property type="protein sequence ID" value="SEQ39028.1"/>
    <property type="molecule type" value="Genomic_DNA"/>
</dbReference>
<dbReference type="CDD" id="cd03405">
    <property type="entry name" value="SPFH_HflC"/>
    <property type="match status" value="1"/>
</dbReference>
<dbReference type="SMART" id="SM00244">
    <property type="entry name" value="PHB"/>
    <property type="match status" value="1"/>
</dbReference>
<organism evidence="8 9">
    <name type="scientific">Faunimonas pinastri</name>
    <dbReference type="NCBI Taxonomy" id="1855383"/>
    <lineage>
        <taxon>Bacteria</taxon>
        <taxon>Pseudomonadati</taxon>
        <taxon>Pseudomonadota</taxon>
        <taxon>Alphaproteobacteria</taxon>
        <taxon>Hyphomicrobiales</taxon>
        <taxon>Afifellaceae</taxon>
        <taxon>Faunimonas</taxon>
    </lineage>
</organism>
<protein>
    <recommendedName>
        <fullName evidence="6">Protein HflC</fullName>
    </recommendedName>
</protein>
<dbReference type="InterPro" id="IPR001107">
    <property type="entry name" value="Band_7"/>
</dbReference>
<keyword evidence="4" id="KW-1133">Transmembrane helix</keyword>
<keyword evidence="8" id="KW-0378">Hydrolase</keyword>
<comment type="subcellular location">
    <subcellularLocation>
        <location evidence="1">Membrane</location>
        <topology evidence="1">Single-pass membrane protein</topology>
    </subcellularLocation>
</comment>
<evidence type="ECO:0000256" key="1">
    <source>
        <dbReference type="ARBA" id="ARBA00004167"/>
    </source>
</evidence>
<evidence type="ECO:0000256" key="6">
    <source>
        <dbReference type="PIRNR" id="PIRNR005651"/>
    </source>
</evidence>
<dbReference type="PANTHER" id="PTHR42911:SF1">
    <property type="entry name" value="MODULATOR OF FTSH PROTEASE HFLC"/>
    <property type="match status" value="1"/>
</dbReference>
<dbReference type="GO" id="GO:0016020">
    <property type="term" value="C:membrane"/>
    <property type="evidence" value="ECO:0007669"/>
    <property type="project" value="UniProtKB-SubCell"/>
</dbReference>
<evidence type="ECO:0000259" key="7">
    <source>
        <dbReference type="SMART" id="SM00244"/>
    </source>
</evidence>
<name>A0A1H9FNV1_9HYPH</name>
<evidence type="ECO:0000256" key="4">
    <source>
        <dbReference type="ARBA" id="ARBA00022989"/>
    </source>
</evidence>
<keyword evidence="8" id="KW-0645">Protease</keyword>
<comment type="similarity">
    <text evidence="2 6">Belongs to the band 7/mec-2 family. HflC subfamily.</text>
</comment>
<dbReference type="GO" id="GO:0008233">
    <property type="term" value="F:peptidase activity"/>
    <property type="evidence" value="ECO:0007669"/>
    <property type="project" value="UniProtKB-KW"/>
</dbReference>
<keyword evidence="9" id="KW-1185">Reference proteome</keyword>
<dbReference type="OrthoDB" id="9812991at2"/>